<keyword evidence="1" id="KW-0808">Transferase</keyword>
<feature type="domain" description="Histidine kinase/HSP90-like ATPase" evidence="2">
    <location>
        <begin position="22"/>
        <end position="138"/>
    </location>
</feature>
<protein>
    <submittedName>
        <fullName evidence="3">Anti-sigma regulatory factor (Ser/Thr protein kinase)</fullName>
    </submittedName>
</protein>
<dbReference type="InterPro" id="IPR050267">
    <property type="entry name" value="Anti-sigma-factor_SerPK"/>
</dbReference>
<reference evidence="3 4" key="1">
    <citation type="submission" date="2021-03" db="EMBL/GenBank/DDBJ databases">
        <title>Sequencing the genomes of 1000 actinobacteria strains.</title>
        <authorList>
            <person name="Klenk H.-P."/>
        </authorList>
    </citation>
    <scope>NUCLEOTIDE SEQUENCE [LARGE SCALE GENOMIC DNA]</scope>
    <source>
        <strain evidence="3 4">DSM 41480</strain>
    </source>
</reference>
<proteinExistence type="predicted"/>
<accession>A0ABS4Y1V4</accession>
<dbReference type="InterPro" id="IPR003594">
    <property type="entry name" value="HATPase_dom"/>
</dbReference>
<evidence type="ECO:0000256" key="1">
    <source>
        <dbReference type="ARBA" id="ARBA00022527"/>
    </source>
</evidence>
<dbReference type="Pfam" id="PF13581">
    <property type="entry name" value="HATPase_c_2"/>
    <property type="match status" value="1"/>
</dbReference>
<dbReference type="PANTHER" id="PTHR35526">
    <property type="entry name" value="ANTI-SIGMA-F FACTOR RSBW-RELATED"/>
    <property type="match status" value="1"/>
</dbReference>
<evidence type="ECO:0000259" key="2">
    <source>
        <dbReference type="Pfam" id="PF13581"/>
    </source>
</evidence>
<comment type="caution">
    <text evidence="3">The sequence shown here is derived from an EMBL/GenBank/DDBJ whole genome shotgun (WGS) entry which is preliminary data.</text>
</comment>
<dbReference type="Gene3D" id="3.30.565.10">
    <property type="entry name" value="Histidine kinase-like ATPase, C-terminal domain"/>
    <property type="match status" value="1"/>
</dbReference>
<gene>
    <name evidence="3" type="ORF">JO379_002228</name>
</gene>
<dbReference type="GeneID" id="91569091"/>
<keyword evidence="1" id="KW-0723">Serine/threonine-protein kinase</keyword>
<dbReference type="Proteomes" id="UP001519291">
    <property type="component" value="Unassembled WGS sequence"/>
</dbReference>
<dbReference type="PANTHER" id="PTHR35526:SF3">
    <property type="entry name" value="ANTI-SIGMA-F FACTOR RSBW"/>
    <property type="match status" value="1"/>
</dbReference>
<keyword evidence="1" id="KW-0418">Kinase</keyword>
<dbReference type="RefSeq" id="WP_209514790.1">
    <property type="nucleotide sequence ID" value="NZ_JAGIOH010000001.1"/>
</dbReference>
<evidence type="ECO:0000313" key="4">
    <source>
        <dbReference type="Proteomes" id="UP001519291"/>
    </source>
</evidence>
<dbReference type="EMBL" id="JAGIOH010000001">
    <property type="protein sequence ID" value="MBP2402759.1"/>
    <property type="molecule type" value="Genomic_DNA"/>
</dbReference>
<dbReference type="CDD" id="cd16936">
    <property type="entry name" value="HATPase_RsbW-like"/>
    <property type="match status" value="1"/>
</dbReference>
<evidence type="ECO:0000313" key="3">
    <source>
        <dbReference type="EMBL" id="MBP2402759.1"/>
    </source>
</evidence>
<organism evidence="3 4">
    <name type="scientific">Streptomyces syringium</name>
    <dbReference type="NCBI Taxonomy" id="76729"/>
    <lineage>
        <taxon>Bacteria</taxon>
        <taxon>Bacillati</taxon>
        <taxon>Actinomycetota</taxon>
        <taxon>Actinomycetes</taxon>
        <taxon>Kitasatosporales</taxon>
        <taxon>Streptomycetaceae</taxon>
        <taxon>Streptomyces</taxon>
    </lineage>
</organism>
<sequence length="147" mass="16174">MLAPEELPSPLQYDRMNYPSSLQCVTIARRHIARLVDVWGYPEAADDAAALLSELAGNAVQHGRLRGRLFQVELTVTQAVTRAEAVTLRIAVSDARGETLPRPRHATPEDEFGRGLLIIRTLATRWGVARRTVGKTVWCELDLGGCG</sequence>
<dbReference type="InterPro" id="IPR036890">
    <property type="entry name" value="HATPase_C_sf"/>
</dbReference>
<name>A0ABS4Y1V4_9ACTN</name>
<keyword evidence="4" id="KW-1185">Reference proteome</keyword>